<dbReference type="GO" id="GO:0032981">
    <property type="term" value="P:mitochondrial respiratory chain complex I assembly"/>
    <property type="evidence" value="ECO:0007669"/>
    <property type="project" value="TreeGrafter"/>
</dbReference>
<protein>
    <recommendedName>
        <fullName evidence="6">NADH dehydrogenase [ubiquinone] iron-sulfur protein 5</fullName>
    </recommendedName>
    <alternativeName>
        <fullName evidence="14">Complex I-15 kDa</fullName>
    </alternativeName>
    <alternativeName>
        <fullName evidence="15">NADH-ubiquinone oxidoreductase 15 kDa subunit</fullName>
    </alternativeName>
</protein>
<evidence type="ECO:0000256" key="5">
    <source>
        <dbReference type="ARBA" id="ARBA00011261"/>
    </source>
</evidence>
<comment type="similarity">
    <text evidence="4">Belongs to the complex I NDUFS5 subunit family.</text>
</comment>
<evidence type="ECO:0000256" key="15">
    <source>
        <dbReference type="ARBA" id="ARBA00032739"/>
    </source>
</evidence>
<evidence type="ECO:0000256" key="7">
    <source>
        <dbReference type="ARBA" id="ARBA00022448"/>
    </source>
</evidence>
<dbReference type="PANTHER" id="PTHR15224:SF1">
    <property type="entry name" value="NADH DEHYDROGENASE [UBIQUINONE] IRON-SULFUR PROTEIN 5"/>
    <property type="match status" value="1"/>
</dbReference>
<evidence type="ECO:0000313" key="17">
    <source>
        <dbReference type="EMBL" id="CEP21347.1"/>
    </source>
</evidence>
<dbReference type="GO" id="GO:0005743">
    <property type="term" value="C:mitochondrial inner membrane"/>
    <property type="evidence" value="ECO:0007669"/>
    <property type="project" value="UniProtKB-SubCell"/>
</dbReference>
<dbReference type="EMBL" id="KV453927">
    <property type="protein sequence ID" value="ODV75000.1"/>
    <property type="molecule type" value="Genomic_DNA"/>
</dbReference>
<dbReference type="OMA" id="SRCFAYW"/>
<evidence type="ECO:0000256" key="1">
    <source>
        <dbReference type="ARBA" id="ARBA00003195"/>
    </source>
</evidence>
<gene>
    <name evidence="17" type="ORF">BN1211_1421</name>
    <name evidence="18" type="ORF">CYBJADRAFT_166768</name>
</gene>
<comment type="subunit">
    <text evidence="5">Mammalian complex I is composed of 45 different subunits. This is a component of the iron-sulfur (IP) fragment of the enzyme.</text>
</comment>
<dbReference type="GO" id="GO:0005758">
    <property type="term" value="C:mitochondrial intermembrane space"/>
    <property type="evidence" value="ECO:0007669"/>
    <property type="project" value="UniProtKB-SubCell"/>
</dbReference>
<keyword evidence="11" id="KW-0496">Mitochondrion</keyword>
<evidence type="ECO:0000256" key="2">
    <source>
        <dbReference type="ARBA" id="ARBA00004569"/>
    </source>
</evidence>
<evidence type="ECO:0000313" key="18">
    <source>
        <dbReference type="EMBL" id="ODV75000.1"/>
    </source>
</evidence>
<evidence type="ECO:0000256" key="3">
    <source>
        <dbReference type="ARBA" id="ARBA00004637"/>
    </source>
</evidence>
<dbReference type="GeneID" id="30989014"/>
<dbReference type="STRING" id="983966.A0A0H5C1I9"/>
<comment type="subcellular location">
    <subcellularLocation>
        <location evidence="3">Mitochondrion inner membrane</location>
        <topology evidence="3">Peripheral membrane protein</topology>
    </subcellularLocation>
    <subcellularLocation>
        <location evidence="2">Mitochondrion intermembrane space</location>
    </subcellularLocation>
</comment>
<keyword evidence="12" id="KW-0472">Membrane</keyword>
<accession>A0A0H5C1I9</accession>
<keyword evidence="13 16" id="KW-1015">Disulfide bond</keyword>
<evidence type="ECO:0000256" key="6">
    <source>
        <dbReference type="ARBA" id="ARBA00013482"/>
    </source>
</evidence>
<dbReference type="PANTHER" id="PTHR15224">
    <property type="entry name" value="NADH DEHYDROGENASE [UBIQUINONE] IRON-SULFUR PROTEIN 5"/>
    <property type="match status" value="1"/>
</dbReference>
<dbReference type="CDD" id="cd24141">
    <property type="entry name" value="NDUFS5-like"/>
    <property type="match status" value="1"/>
</dbReference>
<evidence type="ECO:0000256" key="12">
    <source>
        <dbReference type="ARBA" id="ARBA00023136"/>
    </source>
</evidence>
<dbReference type="RefSeq" id="XP_020072039.1">
    <property type="nucleotide sequence ID" value="XM_020214618.1"/>
</dbReference>
<keyword evidence="9" id="KW-0999">Mitochondrion inner membrane</keyword>
<evidence type="ECO:0000256" key="8">
    <source>
        <dbReference type="ARBA" id="ARBA00022660"/>
    </source>
</evidence>
<name>A0A0H5C1I9_CYBJN</name>
<reference evidence="18 20" key="3">
    <citation type="journal article" date="2016" name="Proc. Natl. Acad. Sci. U.S.A.">
        <title>Comparative genomics of biotechnologically important yeasts.</title>
        <authorList>
            <person name="Riley R."/>
            <person name="Haridas S."/>
            <person name="Wolfe K.H."/>
            <person name="Lopes M.R."/>
            <person name="Hittinger C.T."/>
            <person name="Goeker M."/>
            <person name="Salamov A.A."/>
            <person name="Wisecaver J.H."/>
            <person name="Long T.M."/>
            <person name="Calvey C.H."/>
            <person name="Aerts A.L."/>
            <person name="Barry K.W."/>
            <person name="Choi C."/>
            <person name="Clum A."/>
            <person name="Coughlan A.Y."/>
            <person name="Deshpande S."/>
            <person name="Douglass A.P."/>
            <person name="Hanson S.J."/>
            <person name="Klenk H.-P."/>
            <person name="LaButti K.M."/>
            <person name="Lapidus A."/>
            <person name="Lindquist E.A."/>
            <person name="Lipzen A.M."/>
            <person name="Meier-Kolthoff J.P."/>
            <person name="Ohm R.A."/>
            <person name="Otillar R.P."/>
            <person name="Pangilinan J.L."/>
            <person name="Peng Y."/>
            <person name="Rokas A."/>
            <person name="Rosa C.A."/>
            <person name="Scheuner C."/>
            <person name="Sibirny A.A."/>
            <person name="Slot J.C."/>
            <person name="Stielow J.B."/>
            <person name="Sun H."/>
            <person name="Kurtzman C.P."/>
            <person name="Blackwell M."/>
            <person name="Grigoriev I.V."/>
            <person name="Jeffries T.W."/>
        </authorList>
    </citation>
    <scope>NUCLEOTIDE SEQUENCE [LARGE SCALE GENOMIC DNA]</scope>
    <source>
        <strain evidence="20">ATCC 18201 / CBS 1600 / BCRC 20928 / JCM 3617 / NBRC 0987 / NRRL Y-1542</strain>
        <strain evidence="18">NRRL Y-1542</strain>
    </source>
</reference>
<dbReference type="Proteomes" id="UP000094389">
    <property type="component" value="Unassembled WGS sequence"/>
</dbReference>
<dbReference type="Proteomes" id="UP000038830">
    <property type="component" value="Unassembled WGS sequence"/>
</dbReference>
<evidence type="ECO:0000256" key="10">
    <source>
        <dbReference type="ARBA" id="ARBA00022982"/>
    </source>
</evidence>
<sequence length="93" mass="10494">MSSGYGFSGGTGRCFNVWQNFMECYTNSDTKHPRECTPLADDYFECLHRPKEKARAEKIRAEYVKQLKGENSEKAVGITVKKDSQPEALGLVN</sequence>
<feature type="disulfide bond" evidence="16">
    <location>
        <begin position="24"/>
        <end position="36"/>
    </location>
</feature>
<comment type="function">
    <text evidence="1">Accessory subunit of the mitochondrial membrane respiratory chain NADH dehydrogenase (Complex I), that is believed not to be involved in catalysis. Complex I functions in the transfer of electrons from NADH to the respiratory chain. The immediate electron acceptor for the enzyme is believed to be ubiquinone.</text>
</comment>
<reference evidence="19" key="2">
    <citation type="journal article" date="2015" name="J. Biotechnol.">
        <title>The structure of the Cyberlindnera jadinii genome and its relation to Candida utilis analyzed by the occurrence of single nucleotide polymorphisms.</title>
        <authorList>
            <person name="Rupp O."/>
            <person name="Brinkrolf K."/>
            <person name="Buerth C."/>
            <person name="Kunigo M."/>
            <person name="Schneider J."/>
            <person name="Jaenicke S."/>
            <person name="Goesmann A."/>
            <person name="Puehler A."/>
            <person name="Jaeger K.-E."/>
            <person name="Ernst J.F."/>
        </authorList>
    </citation>
    <scope>NUCLEOTIDE SEQUENCE [LARGE SCALE GENOMIC DNA]</scope>
    <source>
        <strain evidence="19">ATCC 18201 / CBS 1600 / BCRC 20928 / JCM 3617 / NBRC 0987 / NRRL Y-1542</strain>
    </source>
</reference>
<keyword evidence="8" id="KW-0679">Respiratory chain</keyword>
<evidence type="ECO:0000256" key="11">
    <source>
        <dbReference type="ARBA" id="ARBA00023128"/>
    </source>
</evidence>
<reference evidence="17" key="1">
    <citation type="submission" date="2014-12" db="EMBL/GenBank/DDBJ databases">
        <authorList>
            <person name="Jaenicke S."/>
        </authorList>
    </citation>
    <scope>NUCLEOTIDE SEQUENCE [LARGE SCALE GENOMIC DNA]</scope>
    <source>
        <strain evidence="17">CBS1600</strain>
    </source>
</reference>
<dbReference type="EMBL" id="CDQK01000002">
    <property type="protein sequence ID" value="CEP21347.1"/>
    <property type="molecule type" value="Genomic_DNA"/>
</dbReference>
<evidence type="ECO:0000256" key="9">
    <source>
        <dbReference type="ARBA" id="ARBA00022792"/>
    </source>
</evidence>
<dbReference type="OrthoDB" id="9992197at2759"/>
<accession>A0A1E4S6A3</accession>
<keyword evidence="7" id="KW-0813">Transport</keyword>
<evidence type="ECO:0000256" key="16">
    <source>
        <dbReference type="PIRSR" id="PIRSR619342-50"/>
    </source>
</evidence>
<dbReference type="Pfam" id="PF10200">
    <property type="entry name" value="Ndufs5"/>
    <property type="match status" value="1"/>
</dbReference>
<keyword evidence="10" id="KW-0249">Electron transport</keyword>
<proteinExistence type="inferred from homology"/>
<feature type="disulfide bond" evidence="16">
    <location>
        <begin position="14"/>
        <end position="46"/>
    </location>
</feature>
<dbReference type="InterPro" id="IPR019342">
    <property type="entry name" value="NADH_UbQ_OxRdtase_FeS-su5"/>
</dbReference>
<evidence type="ECO:0000313" key="20">
    <source>
        <dbReference type="Proteomes" id="UP000094389"/>
    </source>
</evidence>
<evidence type="ECO:0000256" key="13">
    <source>
        <dbReference type="ARBA" id="ARBA00023157"/>
    </source>
</evidence>
<evidence type="ECO:0000256" key="4">
    <source>
        <dbReference type="ARBA" id="ARBA00007372"/>
    </source>
</evidence>
<organism evidence="17 19">
    <name type="scientific">Cyberlindnera jadinii (strain ATCC 18201 / CBS 1600 / BCRC 20928 / JCM 3617 / NBRC 0987 / NRRL Y-1542)</name>
    <name type="common">Torula yeast</name>
    <name type="synonym">Candida utilis</name>
    <dbReference type="NCBI Taxonomy" id="983966"/>
    <lineage>
        <taxon>Eukaryota</taxon>
        <taxon>Fungi</taxon>
        <taxon>Dikarya</taxon>
        <taxon>Ascomycota</taxon>
        <taxon>Saccharomycotina</taxon>
        <taxon>Saccharomycetes</taxon>
        <taxon>Phaffomycetales</taxon>
        <taxon>Phaffomycetaceae</taxon>
        <taxon>Cyberlindnera</taxon>
    </lineage>
</organism>
<keyword evidence="20" id="KW-1185">Reference proteome</keyword>
<dbReference type="AlphaFoldDB" id="A0A0H5C1I9"/>
<evidence type="ECO:0000313" key="19">
    <source>
        <dbReference type="Proteomes" id="UP000038830"/>
    </source>
</evidence>
<evidence type="ECO:0000256" key="14">
    <source>
        <dbReference type="ARBA" id="ARBA00031222"/>
    </source>
</evidence>